<keyword evidence="3" id="KW-1185">Reference proteome</keyword>
<dbReference type="EMBL" id="BMYV01000002">
    <property type="protein sequence ID" value="GGX71420.1"/>
    <property type="molecule type" value="Genomic_DNA"/>
</dbReference>
<dbReference type="RefSeq" id="WP_189585698.1">
    <property type="nucleotide sequence ID" value="NZ_BMYV01000002.1"/>
</dbReference>
<sequence length="77" mass="8052">MTYIAKLLAAVLLFSAITSSPAQASEDGWVEISMCGGQIILLNLGGSSDPADMPKHQNSACHAICDARKDLDDGETS</sequence>
<proteinExistence type="predicted"/>
<organism evidence="2 3">
    <name type="scientific">Litorimonas cladophorae</name>
    <dbReference type="NCBI Taxonomy" id="1220491"/>
    <lineage>
        <taxon>Bacteria</taxon>
        <taxon>Pseudomonadati</taxon>
        <taxon>Pseudomonadota</taxon>
        <taxon>Alphaproteobacteria</taxon>
        <taxon>Maricaulales</taxon>
        <taxon>Robiginitomaculaceae</taxon>
    </lineage>
</organism>
<name>A0A918NHR4_9PROT</name>
<gene>
    <name evidence="2" type="ORF">GCM10011309_22030</name>
</gene>
<feature type="chain" id="PRO_5037471347" evidence="1">
    <location>
        <begin position="25"/>
        <end position="77"/>
    </location>
</feature>
<reference evidence="2 3" key="1">
    <citation type="journal article" date="2014" name="Int. J. Syst. Evol. Microbiol.">
        <title>Complete genome sequence of Corynebacterium casei LMG S-19264T (=DSM 44701T), isolated from a smear-ripened cheese.</title>
        <authorList>
            <consortium name="US DOE Joint Genome Institute (JGI-PGF)"/>
            <person name="Walter F."/>
            <person name="Albersmeier A."/>
            <person name="Kalinowski J."/>
            <person name="Ruckert C."/>
        </authorList>
    </citation>
    <scope>NUCLEOTIDE SEQUENCE [LARGE SCALE GENOMIC DNA]</scope>
    <source>
        <strain evidence="2 3">KCTC 23968</strain>
    </source>
</reference>
<protein>
    <submittedName>
        <fullName evidence="2">Uncharacterized protein</fullName>
    </submittedName>
</protein>
<keyword evidence="1" id="KW-0732">Signal</keyword>
<evidence type="ECO:0000313" key="2">
    <source>
        <dbReference type="EMBL" id="GGX71420.1"/>
    </source>
</evidence>
<dbReference type="AlphaFoldDB" id="A0A918NHR4"/>
<accession>A0A918NHR4</accession>
<feature type="signal peptide" evidence="1">
    <location>
        <begin position="1"/>
        <end position="24"/>
    </location>
</feature>
<evidence type="ECO:0000256" key="1">
    <source>
        <dbReference type="SAM" id="SignalP"/>
    </source>
</evidence>
<dbReference type="Proteomes" id="UP000600865">
    <property type="component" value="Unassembled WGS sequence"/>
</dbReference>
<comment type="caution">
    <text evidence="2">The sequence shown here is derived from an EMBL/GenBank/DDBJ whole genome shotgun (WGS) entry which is preliminary data.</text>
</comment>
<evidence type="ECO:0000313" key="3">
    <source>
        <dbReference type="Proteomes" id="UP000600865"/>
    </source>
</evidence>